<keyword evidence="1" id="KW-0472">Membrane</keyword>
<evidence type="ECO:0000313" key="3">
    <source>
        <dbReference type="EMBL" id="CAA9572079.1"/>
    </source>
</evidence>
<sequence length="186" mass="19945">MLRSICLLLTPLVWATIWGGLSTASAHATLVLGHFEVTPARPAADVPITLELRLEDPTQVPVQDAVVLAELRPAAQPEAKPLRAEFTETETAGVYRAAATLPRAGAYRVRLRDQTYRQEEADATLGAPLRVGAPNKPQTFVFPPTATGSAGWRAWLLWLIGLPVVAALLVTVLVLTRGDEKPQGAA</sequence>
<dbReference type="Pfam" id="PF13115">
    <property type="entry name" value="YtkA"/>
    <property type="match status" value="1"/>
</dbReference>
<protein>
    <recommendedName>
        <fullName evidence="2">YtkA-like domain-containing protein</fullName>
    </recommendedName>
</protein>
<dbReference type="InterPro" id="IPR032693">
    <property type="entry name" value="YtkA-like_dom"/>
</dbReference>
<feature type="domain" description="YtkA-like" evidence="2">
    <location>
        <begin position="37"/>
        <end position="111"/>
    </location>
</feature>
<proteinExistence type="predicted"/>
<evidence type="ECO:0000256" key="1">
    <source>
        <dbReference type="SAM" id="Phobius"/>
    </source>
</evidence>
<gene>
    <name evidence="3" type="ORF">AVDCRST_MAG86-1859</name>
</gene>
<accession>A0A6J4VCA9</accession>
<reference evidence="3" key="1">
    <citation type="submission" date="2020-02" db="EMBL/GenBank/DDBJ databases">
        <authorList>
            <person name="Meier V. D."/>
        </authorList>
    </citation>
    <scope>NUCLEOTIDE SEQUENCE</scope>
    <source>
        <strain evidence="3">AVDCRST_MAG86</strain>
    </source>
</reference>
<dbReference type="EMBL" id="CADCWP010000132">
    <property type="protein sequence ID" value="CAA9572079.1"/>
    <property type="molecule type" value="Genomic_DNA"/>
</dbReference>
<feature type="transmembrane region" description="Helical" evidence="1">
    <location>
        <begin position="155"/>
        <end position="175"/>
    </location>
</feature>
<evidence type="ECO:0000259" key="2">
    <source>
        <dbReference type="Pfam" id="PF13115"/>
    </source>
</evidence>
<organism evidence="3">
    <name type="scientific">uncultured Truepera sp</name>
    <dbReference type="NCBI Taxonomy" id="543023"/>
    <lineage>
        <taxon>Bacteria</taxon>
        <taxon>Thermotogati</taxon>
        <taxon>Deinococcota</taxon>
        <taxon>Deinococci</taxon>
        <taxon>Trueperales</taxon>
        <taxon>Trueperaceae</taxon>
        <taxon>Truepera</taxon>
        <taxon>environmental samples</taxon>
    </lineage>
</organism>
<dbReference type="AlphaFoldDB" id="A0A6J4VCA9"/>
<keyword evidence="1" id="KW-0812">Transmembrane</keyword>
<name>A0A6J4VCA9_9DEIN</name>
<keyword evidence="1" id="KW-1133">Transmembrane helix</keyword>